<dbReference type="EC" id="3.6.1.13" evidence="3"/>
<evidence type="ECO:0000313" key="18">
    <source>
        <dbReference type="Proteomes" id="UP000051086"/>
    </source>
</evidence>
<dbReference type="PROSITE" id="PS00893">
    <property type="entry name" value="NUDIX_BOX"/>
    <property type="match status" value="1"/>
</dbReference>
<dbReference type="GO" id="GO:0046872">
    <property type="term" value="F:metal ion binding"/>
    <property type="evidence" value="ECO:0007669"/>
    <property type="project" value="UniProtKB-KW"/>
</dbReference>
<dbReference type="PANTHER" id="PTHR11839:SF5">
    <property type="entry name" value="ADP-RIBOSE PYROPHOSPHATASE"/>
    <property type="match status" value="1"/>
</dbReference>
<dbReference type="Proteomes" id="UP000051887">
    <property type="component" value="Unassembled WGS sequence"/>
</dbReference>
<organism evidence="17 19">
    <name type="scientific">Thalassovita autumnalis</name>
    <dbReference type="NCBI Taxonomy" id="2072972"/>
    <lineage>
        <taxon>Bacteria</taxon>
        <taxon>Pseudomonadati</taxon>
        <taxon>Pseudomonadota</taxon>
        <taxon>Alphaproteobacteria</taxon>
        <taxon>Rhodobacterales</taxon>
        <taxon>Roseobacteraceae</taxon>
        <taxon>Thalassovita</taxon>
    </lineage>
</organism>
<feature type="domain" description="Nudix hydrolase" evidence="15">
    <location>
        <begin position="220"/>
        <end position="360"/>
    </location>
</feature>
<dbReference type="NCBIfam" id="TIGR00052">
    <property type="entry name" value="nudix-type nucleoside diphosphatase, YffH/AdpP family"/>
    <property type="match status" value="1"/>
</dbReference>
<reference evidence="17 19" key="2">
    <citation type="submission" date="2015-09" db="EMBL/GenBank/DDBJ databases">
        <authorList>
            <consortium name="Swine Surveillance"/>
        </authorList>
    </citation>
    <scope>NUCLEOTIDE SEQUENCE [LARGE SCALE GENOMIC DNA]</scope>
    <source>
        <strain evidence="17 19">5120</strain>
    </source>
</reference>
<evidence type="ECO:0000256" key="1">
    <source>
        <dbReference type="ARBA" id="ARBA00001946"/>
    </source>
</evidence>
<dbReference type="Pfam" id="PF00293">
    <property type="entry name" value="NUDIX"/>
    <property type="match status" value="1"/>
</dbReference>
<dbReference type="InterPro" id="IPR020084">
    <property type="entry name" value="NUDIX_hydrolase_CS"/>
</dbReference>
<dbReference type="GO" id="GO:0006753">
    <property type="term" value="P:nucleoside phosphate metabolic process"/>
    <property type="evidence" value="ECO:0007669"/>
    <property type="project" value="TreeGrafter"/>
</dbReference>
<evidence type="ECO:0000256" key="11">
    <source>
        <dbReference type="ARBA" id="ARBA00033056"/>
    </source>
</evidence>
<comment type="catalytic activity">
    <reaction evidence="12">
        <text>ADP-D-ribose + H2O = D-ribose 5-phosphate + AMP + 2 H(+)</text>
        <dbReference type="Rhea" id="RHEA:10412"/>
        <dbReference type="ChEBI" id="CHEBI:15377"/>
        <dbReference type="ChEBI" id="CHEBI:15378"/>
        <dbReference type="ChEBI" id="CHEBI:57967"/>
        <dbReference type="ChEBI" id="CHEBI:78346"/>
        <dbReference type="ChEBI" id="CHEBI:456215"/>
        <dbReference type="EC" id="3.6.1.13"/>
    </reaction>
</comment>
<evidence type="ECO:0000259" key="15">
    <source>
        <dbReference type="PROSITE" id="PS51462"/>
    </source>
</evidence>
<dbReference type="RefSeq" id="WP_058242823.1">
    <property type="nucleotide sequence ID" value="NZ_CYSB01000027.1"/>
</dbReference>
<dbReference type="Pfam" id="PF06094">
    <property type="entry name" value="GGACT"/>
    <property type="match status" value="1"/>
</dbReference>
<name>A0A0P1FFB3_9RHOB</name>
<evidence type="ECO:0000313" key="16">
    <source>
        <dbReference type="EMBL" id="CUH66793.1"/>
    </source>
</evidence>
<evidence type="ECO:0000256" key="10">
    <source>
        <dbReference type="ARBA" id="ARBA00030308"/>
    </source>
</evidence>
<dbReference type="GO" id="GO:0047631">
    <property type="term" value="F:ADP-ribose diphosphatase activity"/>
    <property type="evidence" value="ECO:0007669"/>
    <property type="project" value="UniProtKB-EC"/>
</dbReference>
<dbReference type="InterPro" id="IPR036568">
    <property type="entry name" value="GGCT-like_sf"/>
</dbReference>
<evidence type="ECO:0000313" key="17">
    <source>
        <dbReference type="EMBL" id="CUH71511.1"/>
    </source>
</evidence>
<comment type="function">
    <text evidence="8">Acts on ADP-mannose and ADP-glucose as well as ADP-ribose. Prevents glycogen biosynthesis. The reaction catalyzed by this enzyme is a limiting step of the gluconeogenic process.</text>
</comment>
<evidence type="ECO:0000256" key="8">
    <source>
        <dbReference type="ARBA" id="ARBA00025164"/>
    </source>
</evidence>
<evidence type="ECO:0000256" key="9">
    <source>
        <dbReference type="ARBA" id="ARBA00030162"/>
    </source>
</evidence>
<evidence type="ECO:0000256" key="14">
    <source>
        <dbReference type="PIRSR" id="PIRSR604385-3"/>
    </source>
</evidence>
<feature type="binding site" evidence="13">
    <location>
        <position position="331"/>
    </location>
    <ligand>
        <name>Mg(2+)</name>
        <dbReference type="ChEBI" id="CHEBI:18420"/>
        <label>1</label>
    </ligand>
</feature>
<sequence>MPALFFYGTLRHLPLLETVVGHSLDGIALSEAGLPGYEIRWAKGQAFPLILPKDGSSAIGLLAEGLSDEDVARLDYYERVFGYDLIWVDLEQDGQMRRVQMFWPPESSYEAGPEFILSDWAATWGTTNCAAAKEVLLHRGQKTPEEVGAIYRMIHTRAAAQVLAQQETPVLGPSGRGLADLEVLSESYPYANFFALKEMQLRYRRFDGSMCPVVDRAAFMGSDAALVLPYDPVRDRVLLIEQFRMGPLARGDHGPWQLEPIAGRVDPGETPEACARREAAEEAGLDLKALKEIHLGYPSPGCDSEFFHIYLGLADLPDAATQIGGLASEQEDIKTHLMPLDRALEMLDTGQIRVTPLALALHWLARNRESLRRGA</sequence>
<evidence type="ECO:0000313" key="19">
    <source>
        <dbReference type="Proteomes" id="UP000051887"/>
    </source>
</evidence>
<evidence type="ECO:0000256" key="5">
    <source>
        <dbReference type="ARBA" id="ARBA00022723"/>
    </source>
</evidence>
<evidence type="ECO:0000256" key="2">
    <source>
        <dbReference type="ARBA" id="ARBA00007482"/>
    </source>
</evidence>
<dbReference type="AlphaFoldDB" id="A0A0P1FFB3"/>
<keyword evidence="5 13" id="KW-0479">Metal-binding</keyword>
<dbReference type="OrthoDB" id="5292471at2"/>
<dbReference type="Gene3D" id="3.10.490.10">
    <property type="entry name" value="Gamma-glutamyl cyclotransferase-like"/>
    <property type="match status" value="1"/>
</dbReference>
<evidence type="ECO:0000256" key="12">
    <source>
        <dbReference type="ARBA" id="ARBA00049546"/>
    </source>
</evidence>
<dbReference type="InterPro" id="IPR015797">
    <property type="entry name" value="NUDIX_hydrolase-like_dom_sf"/>
</dbReference>
<keyword evidence="6 17" id="KW-0378">Hydrolase</keyword>
<comment type="cofactor">
    <cofactor evidence="1 13">
        <name>Mg(2+)</name>
        <dbReference type="ChEBI" id="CHEBI:18420"/>
    </cofactor>
</comment>
<dbReference type="CDD" id="cd24155">
    <property type="entry name" value="NUDIX_ADPRase"/>
    <property type="match status" value="1"/>
</dbReference>
<dbReference type="Gene3D" id="3.90.79.10">
    <property type="entry name" value="Nucleoside Triphosphate Pyrophosphohydrolase"/>
    <property type="match status" value="1"/>
</dbReference>
<dbReference type="InterPro" id="IPR013024">
    <property type="entry name" value="GGCT-like"/>
</dbReference>
<dbReference type="Proteomes" id="UP000051086">
    <property type="component" value="Unassembled WGS sequence"/>
</dbReference>
<evidence type="ECO:0000256" key="7">
    <source>
        <dbReference type="ARBA" id="ARBA00022842"/>
    </source>
</evidence>
<dbReference type="CDD" id="cd06661">
    <property type="entry name" value="GGCT_like"/>
    <property type="match status" value="1"/>
</dbReference>
<feature type="binding site" evidence="13">
    <location>
        <position position="282"/>
    </location>
    <ligand>
        <name>Mg(2+)</name>
        <dbReference type="ChEBI" id="CHEBI:18420"/>
        <label>1</label>
    </ligand>
</feature>
<evidence type="ECO:0000256" key="13">
    <source>
        <dbReference type="PIRSR" id="PIRSR604385-2"/>
    </source>
</evidence>
<dbReference type="EMBL" id="CYSB01000027">
    <property type="protein sequence ID" value="CUH66793.1"/>
    <property type="molecule type" value="Genomic_DNA"/>
</dbReference>
<accession>A0A0P1FFB3</accession>
<proteinExistence type="inferred from homology"/>
<dbReference type="InterPro" id="IPR000086">
    <property type="entry name" value="NUDIX_hydrolase_dom"/>
</dbReference>
<evidence type="ECO:0000256" key="3">
    <source>
        <dbReference type="ARBA" id="ARBA00012453"/>
    </source>
</evidence>
<dbReference type="PROSITE" id="PS51462">
    <property type="entry name" value="NUDIX"/>
    <property type="match status" value="1"/>
</dbReference>
<dbReference type="SUPFAM" id="SSF110857">
    <property type="entry name" value="Gamma-glutamyl cyclotransferase-like"/>
    <property type="match status" value="1"/>
</dbReference>
<reference evidence="16 18" key="1">
    <citation type="submission" date="2015-09" db="EMBL/GenBank/DDBJ databases">
        <authorList>
            <person name="Rodrigo-Torres L."/>
            <person name="Arahal D.R."/>
        </authorList>
    </citation>
    <scope>NUCLEOTIDE SEQUENCE [LARGE SCALE GENOMIC DNA]</scope>
    <source>
        <strain evidence="16 18">CECT 5118</strain>
    </source>
</reference>
<dbReference type="PANTHER" id="PTHR11839">
    <property type="entry name" value="UDP/ADP-SUGAR PYROPHOSPHATASE"/>
    <property type="match status" value="1"/>
</dbReference>
<dbReference type="InterPro" id="IPR009288">
    <property type="entry name" value="AIG2-like_dom"/>
</dbReference>
<dbReference type="InterPro" id="IPR004385">
    <property type="entry name" value="NDP_pyrophosphatase"/>
</dbReference>
<dbReference type="GO" id="GO:0005829">
    <property type="term" value="C:cytosol"/>
    <property type="evidence" value="ECO:0007669"/>
    <property type="project" value="TreeGrafter"/>
</dbReference>
<dbReference type="SUPFAM" id="SSF55811">
    <property type="entry name" value="Nudix"/>
    <property type="match status" value="1"/>
</dbReference>
<dbReference type="GO" id="GO:0019693">
    <property type="term" value="P:ribose phosphate metabolic process"/>
    <property type="evidence" value="ECO:0007669"/>
    <property type="project" value="TreeGrafter"/>
</dbReference>
<protein>
    <recommendedName>
        <fullName evidence="4">ADP-ribose pyrophosphatase</fullName>
        <ecNumber evidence="3">3.6.1.13</ecNumber>
    </recommendedName>
    <alternativeName>
        <fullName evidence="9">ADP-ribose diphosphatase</fullName>
    </alternativeName>
    <alternativeName>
        <fullName evidence="11">ADP-ribose phosphohydrolase</fullName>
    </alternativeName>
    <alternativeName>
        <fullName evidence="10">Adenosine diphosphoribose pyrophosphatase</fullName>
    </alternativeName>
</protein>
<feature type="binding site" evidence="13">
    <location>
        <position position="262"/>
    </location>
    <ligand>
        <name>Mg(2+)</name>
        <dbReference type="ChEBI" id="CHEBI:18420"/>
        <label>1</label>
    </ligand>
</feature>
<feature type="binding site" evidence="13">
    <location>
        <position position="278"/>
    </location>
    <ligand>
        <name>Mg(2+)</name>
        <dbReference type="ChEBI" id="CHEBI:18420"/>
        <label>1</label>
    </ligand>
</feature>
<keyword evidence="7 13" id="KW-0460">Magnesium</keyword>
<dbReference type="GO" id="GO:0019144">
    <property type="term" value="F:ADP-sugar diphosphatase activity"/>
    <property type="evidence" value="ECO:0007669"/>
    <property type="project" value="TreeGrafter"/>
</dbReference>
<comment type="similarity">
    <text evidence="2">Belongs to the Nudix hydrolase family. NudF subfamily.</text>
</comment>
<keyword evidence="18" id="KW-1185">Reference proteome</keyword>
<gene>
    <name evidence="17" type="primary">nudF_1</name>
    <name evidence="16" type="ORF">TL5118_01906</name>
    <name evidence="17" type="ORF">TL5120_01298</name>
</gene>
<feature type="short sequence motif" description="Nudix box" evidence="14">
    <location>
        <begin position="263"/>
        <end position="285"/>
    </location>
</feature>
<evidence type="ECO:0000256" key="6">
    <source>
        <dbReference type="ARBA" id="ARBA00022801"/>
    </source>
</evidence>
<dbReference type="EMBL" id="CYSC01000021">
    <property type="protein sequence ID" value="CUH71511.1"/>
    <property type="molecule type" value="Genomic_DNA"/>
</dbReference>
<evidence type="ECO:0000256" key="4">
    <source>
        <dbReference type="ARBA" id="ARBA00013297"/>
    </source>
</evidence>